<evidence type="ECO:0000256" key="3">
    <source>
        <dbReference type="ARBA" id="ARBA00022490"/>
    </source>
</evidence>
<feature type="compositionally biased region" description="Basic and acidic residues" evidence="10">
    <location>
        <begin position="560"/>
        <end position="571"/>
    </location>
</feature>
<evidence type="ECO:0000256" key="4">
    <source>
        <dbReference type="ARBA" id="ARBA00022670"/>
    </source>
</evidence>
<accession>A0A7L4YQ58</accession>
<feature type="active site" description="Charge relay system" evidence="8">
    <location>
        <position position="760"/>
    </location>
</feature>
<dbReference type="OrthoDB" id="9758793at2"/>
<dbReference type="InterPro" id="IPR029414">
    <property type="entry name" value="Tricorn_PDZ"/>
</dbReference>
<dbReference type="PANTHER" id="PTHR43253">
    <property type="entry name" value="TRICORN PROTEASE HOMOLOG 2-RELATED"/>
    <property type="match status" value="1"/>
</dbReference>
<evidence type="ECO:0000313" key="13">
    <source>
        <dbReference type="Proteomes" id="UP000463857"/>
    </source>
</evidence>
<comment type="similarity">
    <text evidence="2 7">Belongs to the peptidase S41B family.</text>
</comment>
<dbReference type="AlphaFoldDB" id="A0A7L4YQ58"/>
<dbReference type="Gene3D" id="3.90.226.10">
    <property type="entry name" value="2-enoyl-CoA Hydratase, Chain A, domain 1"/>
    <property type="match status" value="1"/>
</dbReference>
<evidence type="ECO:0000313" key="12">
    <source>
        <dbReference type="EMBL" id="QHC00687.1"/>
    </source>
</evidence>
<dbReference type="RefSeq" id="WP_159545417.1">
    <property type="nucleotide sequence ID" value="NZ_CP047156.1"/>
</dbReference>
<dbReference type="KEGG" id="eke:EK0264_10560"/>
<dbReference type="Gene3D" id="2.120.10.60">
    <property type="entry name" value="Tricorn protease N-terminal domain"/>
    <property type="match status" value="1"/>
</dbReference>
<feature type="active site" description="Charge relay system" evidence="8">
    <location>
        <position position="1040"/>
    </location>
</feature>
<dbReference type="Pfam" id="PF14685">
    <property type="entry name" value="PDZ_Tricorn"/>
    <property type="match status" value="1"/>
</dbReference>
<sequence length="1093" mass="119207">MATDSYLRFPDIRGEQILVVADDDLWLTTTDGGRAHRLTTERRPVRSPRLSPDGSQVAWTALHGSVNEVYVSDLAGGGSRQLTFWGQDRTFVRGWLSPSEVLVVSTYGEAERARMFAHAVPVDGSPSRRLPYGWVADLALGPGKGALLSTTTTVEPAYWKGYRGGTAAQLWLDSADDHGQSTGTFARVLGELNSSLVCPLYVCSGRSSRIGFVSDHEGRAQVYSAPVRRGTVRLEDLQRHTDHEFYVRHASSDGQRVVYVAGGSLYLLDSLEPDARPREIVVRLGGDRPATRTQTELLSGVLDWVAPDRNGRASVVGARGSVHWLPTRNGASRTLADGAQVRRREPQVLGESRRVVWISDVEGDDSIEVLDLSEIDAQPRTLMRAGKAGRITELLPSPDGKRLAIATHDGRLLSIAVPAKVTRAVTPKELTSTTFGDLGDFAWSPDSTWLAWSHPGGDNLAQIKLADVSAARPTPIEVTSLRFNDFSPSFTVDGKHLAFLSYRSFDPIYDSYVFDLSFPGGCRPYLVPLAATTPSPFDAQVDGRPLDGEEGLPGPENPEDTPKEKKPEDTTPRTTVDVEGLAQRLVAFPVDAGRLDALQAVQGGAIWQTMPWRGELGEDLAGEGPRPRLTHIDFATGKTQTLIDAVEQAVVTGDGSRIVVWADGSLSVVPAARKVEADAPDRLEVDLSATTVTIEPREQWRQMYDEAWRLMRDNFWRADMDGVDWPGARERYLPLLARIGTHDDLVDVLWELQGELGSSHAYVTPVPAGPDEAEQQGLLGADVAYRSGAWVIERIVPGESSSRAARSPLQAPGVGIAEGDAIVSIGGRRTSQTDSPGKLLRGRAGKPTEIVVAPKRRGAKPRRVVITPLPDEMPVRYQDWVNDRRDYVHAQTDGRVGYLHVPDMVSAGWAQLHRDLRTEIGRDAVIVDVRANRGGHTSQLVIEKLARTIIGWDVSRGMQPLSYPLDARRGPLVAVTDMHAGSDGDIVTAAIREMGLGTVIGTRTWGGVIGIDGRYTLVDGTSVTQPRYAFWFERFGWSVENYGVDPDIEVQVAPQDRVAGNDVQLDAAISLVLEQLATSPAKQPPTLPAPRHR</sequence>
<dbReference type="Pfam" id="PF03572">
    <property type="entry name" value="Peptidase_S41"/>
    <property type="match status" value="1"/>
</dbReference>
<evidence type="ECO:0000256" key="8">
    <source>
        <dbReference type="PIRSR" id="PIRSR036421-1"/>
    </source>
</evidence>
<dbReference type="Pfam" id="PF26550">
    <property type="entry name" value="Tricorn_2nd"/>
    <property type="match status" value="1"/>
</dbReference>
<dbReference type="PIRSF" id="PIRSF036421">
    <property type="entry name" value="Tricorn_protease"/>
    <property type="match status" value="1"/>
</dbReference>
<evidence type="ECO:0000256" key="7">
    <source>
        <dbReference type="PIRNR" id="PIRNR036421"/>
    </source>
</evidence>
<dbReference type="Gene3D" id="2.30.42.10">
    <property type="match status" value="1"/>
</dbReference>
<dbReference type="Proteomes" id="UP000463857">
    <property type="component" value="Chromosome"/>
</dbReference>
<dbReference type="GO" id="GO:0005737">
    <property type="term" value="C:cytoplasm"/>
    <property type="evidence" value="ECO:0007669"/>
    <property type="project" value="UniProtKB-SubCell"/>
</dbReference>
<feature type="region of interest" description="Disordered" evidence="10">
    <location>
        <begin position="536"/>
        <end position="575"/>
    </location>
</feature>
<dbReference type="CDD" id="cd07562">
    <property type="entry name" value="Peptidase_S41_TRI"/>
    <property type="match status" value="1"/>
</dbReference>
<dbReference type="PANTHER" id="PTHR43253:SF1">
    <property type="entry name" value="TRICORN PROTEASE HOMOLOG 2-RELATED"/>
    <property type="match status" value="1"/>
</dbReference>
<evidence type="ECO:0000259" key="11">
    <source>
        <dbReference type="SMART" id="SM00245"/>
    </source>
</evidence>
<dbReference type="InterPro" id="IPR012393">
    <property type="entry name" value="Tricorn_protease"/>
</dbReference>
<keyword evidence="4 7" id="KW-0645">Protease</keyword>
<keyword evidence="5 7" id="KW-0378">Hydrolase</keyword>
<dbReference type="SUPFAM" id="SSF69304">
    <property type="entry name" value="Tricorn protease N-terminal domain"/>
    <property type="match status" value="1"/>
</dbReference>
<reference evidence="12 13" key="1">
    <citation type="journal article" date="2018" name="Int. J. Syst. Evol. Microbiol.">
        <title>Epidermidibacterium keratini gen. nov., sp. nov., a member of the family Sporichthyaceae, isolated from keratin epidermis.</title>
        <authorList>
            <person name="Lee D.G."/>
            <person name="Trujillo M.E."/>
            <person name="Kang S."/>
            <person name="Nam J.J."/>
            <person name="Kim Y.J."/>
        </authorList>
    </citation>
    <scope>NUCLEOTIDE SEQUENCE [LARGE SCALE GENOMIC DNA]</scope>
    <source>
        <strain evidence="12 13">EPI-7</strain>
    </source>
</reference>
<evidence type="ECO:0000256" key="6">
    <source>
        <dbReference type="ARBA" id="ARBA00022825"/>
    </source>
</evidence>
<dbReference type="GO" id="GO:0006508">
    <property type="term" value="P:proteolysis"/>
    <property type="evidence" value="ECO:0007669"/>
    <property type="project" value="UniProtKB-UniRule"/>
</dbReference>
<dbReference type="InterPro" id="IPR036034">
    <property type="entry name" value="PDZ_sf"/>
</dbReference>
<evidence type="ECO:0000256" key="2">
    <source>
        <dbReference type="ARBA" id="ARBA00008524"/>
    </source>
</evidence>
<organism evidence="12 13">
    <name type="scientific">Epidermidibacterium keratini</name>
    <dbReference type="NCBI Taxonomy" id="1891644"/>
    <lineage>
        <taxon>Bacteria</taxon>
        <taxon>Bacillati</taxon>
        <taxon>Actinomycetota</taxon>
        <taxon>Actinomycetes</taxon>
        <taxon>Sporichthyales</taxon>
        <taxon>Sporichthyaceae</taxon>
        <taxon>Epidermidibacterium</taxon>
    </lineage>
</organism>
<dbReference type="EC" id="3.4.21.-" evidence="7"/>
<name>A0A7L4YQ58_9ACTN</name>
<comment type="function">
    <text evidence="7">Degrades oligopeptides.</text>
</comment>
<evidence type="ECO:0000256" key="5">
    <source>
        <dbReference type="ARBA" id="ARBA00022801"/>
    </source>
</evidence>
<dbReference type="Gene3D" id="3.30.750.44">
    <property type="match status" value="1"/>
</dbReference>
<keyword evidence="3 7" id="KW-0963">Cytoplasm</keyword>
<dbReference type="EMBL" id="CP047156">
    <property type="protein sequence ID" value="QHC00687.1"/>
    <property type="molecule type" value="Genomic_DNA"/>
</dbReference>
<feature type="active site" description="Nucleophile" evidence="8">
    <location>
        <position position="982"/>
    </location>
</feature>
<dbReference type="SUPFAM" id="SSF50156">
    <property type="entry name" value="PDZ domain-like"/>
    <property type="match status" value="1"/>
</dbReference>
<dbReference type="SUPFAM" id="SSF52096">
    <property type="entry name" value="ClpP/crotonase"/>
    <property type="match status" value="1"/>
</dbReference>
<keyword evidence="13" id="KW-1185">Reference proteome</keyword>
<dbReference type="SUPFAM" id="SSF82171">
    <property type="entry name" value="DPP6 N-terminal domain-like"/>
    <property type="match status" value="1"/>
</dbReference>
<proteinExistence type="inferred from homology"/>
<evidence type="ECO:0000256" key="9">
    <source>
        <dbReference type="PIRSR" id="PIRSR036421-3"/>
    </source>
</evidence>
<dbReference type="InterPro" id="IPR028204">
    <property type="entry name" value="Tricorn_C1"/>
</dbReference>
<comment type="subcellular location">
    <subcellularLocation>
        <location evidence="1 7">Cytoplasm</location>
    </subcellularLocation>
</comment>
<feature type="site" description="Transition state stabilizer; via amide nitrogen" evidence="9">
    <location>
        <position position="983"/>
    </location>
</feature>
<dbReference type="InterPro" id="IPR029045">
    <property type="entry name" value="ClpP/crotonase-like_dom_sf"/>
</dbReference>
<keyword evidence="6 7" id="KW-0720">Serine protease</keyword>
<dbReference type="GO" id="GO:0008236">
    <property type="term" value="F:serine-type peptidase activity"/>
    <property type="evidence" value="ECO:0007669"/>
    <property type="project" value="UniProtKB-UniRule"/>
</dbReference>
<dbReference type="InterPro" id="IPR015943">
    <property type="entry name" value="WD40/YVTN_repeat-like_dom_sf"/>
</dbReference>
<evidence type="ECO:0000256" key="1">
    <source>
        <dbReference type="ARBA" id="ARBA00004496"/>
    </source>
</evidence>
<dbReference type="Pfam" id="PF26549">
    <property type="entry name" value="Tricorn_N"/>
    <property type="match status" value="1"/>
</dbReference>
<feature type="domain" description="Tail specific protease" evidence="11">
    <location>
        <begin position="859"/>
        <end position="1051"/>
    </location>
</feature>
<evidence type="ECO:0000256" key="10">
    <source>
        <dbReference type="SAM" id="MobiDB-lite"/>
    </source>
</evidence>
<dbReference type="InterPro" id="IPR005151">
    <property type="entry name" value="Tail-specific_protease"/>
</dbReference>
<dbReference type="SMART" id="SM00245">
    <property type="entry name" value="TSPc"/>
    <property type="match status" value="1"/>
</dbReference>
<dbReference type="Pfam" id="PF14684">
    <property type="entry name" value="Tricorn_C1"/>
    <property type="match status" value="1"/>
</dbReference>
<dbReference type="Gene3D" id="2.130.10.10">
    <property type="entry name" value="YVTN repeat-like/Quinoprotein amine dehydrogenase"/>
    <property type="match status" value="1"/>
</dbReference>
<gene>
    <name evidence="12" type="ORF">EK0264_10560</name>
</gene>
<dbReference type="InParanoid" id="A0A7L4YQ58"/>
<protein>
    <recommendedName>
        <fullName evidence="7">Tricorn protease homolog</fullName>
        <ecNumber evidence="7">3.4.21.-</ecNumber>
    </recommendedName>
</protein>